<gene>
    <name evidence="1" type="ORF">KS4_18840</name>
</gene>
<dbReference type="Proteomes" id="UP000317369">
    <property type="component" value="Chromosome"/>
</dbReference>
<proteinExistence type="predicted"/>
<keyword evidence="2" id="KW-1185">Reference proteome</keyword>
<dbReference type="KEGG" id="pcor:KS4_18840"/>
<reference evidence="1 2" key="1">
    <citation type="submission" date="2019-02" db="EMBL/GenBank/DDBJ databases">
        <title>Deep-cultivation of Planctomycetes and their phenomic and genomic characterization uncovers novel biology.</title>
        <authorList>
            <person name="Wiegand S."/>
            <person name="Jogler M."/>
            <person name="Boedeker C."/>
            <person name="Pinto D."/>
            <person name="Vollmers J."/>
            <person name="Rivas-Marin E."/>
            <person name="Kohn T."/>
            <person name="Peeters S.H."/>
            <person name="Heuer A."/>
            <person name="Rast P."/>
            <person name="Oberbeckmann S."/>
            <person name="Bunk B."/>
            <person name="Jeske O."/>
            <person name="Meyerdierks A."/>
            <person name="Storesund J.E."/>
            <person name="Kallscheuer N."/>
            <person name="Luecker S."/>
            <person name="Lage O.M."/>
            <person name="Pohl T."/>
            <person name="Merkel B.J."/>
            <person name="Hornburger P."/>
            <person name="Mueller R.-W."/>
            <person name="Bruemmer F."/>
            <person name="Labrenz M."/>
            <person name="Spormann A.M."/>
            <person name="Op den Camp H."/>
            <person name="Overmann J."/>
            <person name="Amann R."/>
            <person name="Jetten M.S.M."/>
            <person name="Mascher T."/>
            <person name="Medema M.H."/>
            <person name="Devos D.P."/>
            <person name="Kaster A.-K."/>
            <person name="Ovreas L."/>
            <person name="Rohde M."/>
            <person name="Galperin M.Y."/>
            <person name="Jogler C."/>
        </authorList>
    </citation>
    <scope>NUCLEOTIDE SEQUENCE [LARGE SCALE GENOMIC DNA]</scope>
    <source>
        <strain evidence="1 2">KS4</strain>
    </source>
</reference>
<organism evidence="1 2">
    <name type="scientific">Poriferisphaera corsica</name>
    <dbReference type="NCBI Taxonomy" id="2528020"/>
    <lineage>
        <taxon>Bacteria</taxon>
        <taxon>Pseudomonadati</taxon>
        <taxon>Planctomycetota</taxon>
        <taxon>Phycisphaerae</taxon>
        <taxon>Phycisphaerales</taxon>
        <taxon>Phycisphaeraceae</taxon>
        <taxon>Poriferisphaera</taxon>
    </lineage>
</organism>
<name>A0A517YUD0_9BACT</name>
<protein>
    <submittedName>
        <fullName evidence="1">Uncharacterized protein</fullName>
    </submittedName>
</protein>
<sequence length="382" mass="43975">MVKRMIDQMKINKMSGQDIYRWAVMGLLLVSLTGVIGCSGTSRRAYKARVQARREASLKAHRMRLLAAERGYMPASLIDPRAVGCPTCETIGKLPASGRECPTCQGQRVVVANYGVVYTFSIDSQIRLAALRRQIGRHDLAKRDLREVVRILDKKGTVKQYEKILVMFEDVLGDDRLLSYRHRYAKQMLAKLPMLDRFGNVARWHKLDRRVIKGDYGFERLLEMMIEKGKEKQAAELVWLLMKNKGYDQSMYLTMDDKRVVELLQLDERWLAWNNETYRGLSAGKYVQVIRDVDQYGHWLNAKGEMDGDVLKYVAGEVRLGGIYDSDDPVKGRLISIKMLGDWGLWDQEMRAKLQEEVLRGEIKQAYESEEKDLKGETALIE</sequence>
<evidence type="ECO:0000313" key="1">
    <source>
        <dbReference type="EMBL" id="QDU33826.1"/>
    </source>
</evidence>
<dbReference type="AlphaFoldDB" id="A0A517YUD0"/>
<accession>A0A517YUD0</accession>
<evidence type="ECO:0000313" key="2">
    <source>
        <dbReference type="Proteomes" id="UP000317369"/>
    </source>
</evidence>
<dbReference type="EMBL" id="CP036425">
    <property type="protein sequence ID" value="QDU33826.1"/>
    <property type="molecule type" value="Genomic_DNA"/>
</dbReference>